<evidence type="ECO:0000256" key="1">
    <source>
        <dbReference type="ARBA" id="ARBA00001637"/>
    </source>
</evidence>
<reference evidence="9" key="1">
    <citation type="submission" date="2016-10" db="EMBL/GenBank/DDBJ databases">
        <authorList>
            <person name="Varghese N."/>
            <person name="Submissions S."/>
        </authorList>
    </citation>
    <scope>NUCLEOTIDE SEQUENCE [LARGE SCALE GENOMIC DNA]</scope>
    <source>
        <strain evidence="9">DSM 26348</strain>
    </source>
</reference>
<dbReference type="InterPro" id="IPR036522">
    <property type="entry name" value="MoaC_sf"/>
</dbReference>
<dbReference type="InterPro" id="IPR023045">
    <property type="entry name" value="MoaC"/>
</dbReference>
<feature type="domain" description="Molybdopterin cofactor biosynthesis C (MoaC)" evidence="7">
    <location>
        <begin position="1"/>
        <end position="135"/>
    </location>
</feature>
<dbReference type="UniPathway" id="UPA00344"/>
<dbReference type="Pfam" id="PF01967">
    <property type="entry name" value="MoaC"/>
    <property type="match status" value="1"/>
</dbReference>
<dbReference type="STRING" id="1576369.SAMN05421753_12370"/>
<evidence type="ECO:0000256" key="3">
    <source>
        <dbReference type="ARBA" id="ARBA00012575"/>
    </source>
</evidence>
<dbReference type="GO" id="GO:0006777">
    <property type="term" value="P:Mo-molybdopterin cofactor biosynthetic process"/>
    <property type="evidence" value="ECO:0007669"/>
    <property type="project" value="UniProtKB-KW"/>
</dbReference>
<evidence type="ECO:0000259" key="7">
    <source>
        <dbReference type="Pfam" id="PF01967"/>
    </source>
</evidence>
<dbReference type="EC" id="4.6.1.17" evidence="3"/>
<dbReference type="PANTHER" id="PTHR22960">
    <property type="entry name" value="MOLYBDOPTERIN COFACTOR SYNTHESIS PROTEIN A"/>
    <property type="match status" value="1"/>
</dbReference>
<evidence type="ECO:0000256" key="6">
    <source>
        <dbReference type="ARBA" id="ARBA00055087"/>
    </source>
</evidence>
<gene>
    <name evidence="8" type="ORF">SAMN05421753_12370</name>
</gene>
<evidence type="ECO:0000313" key="8">
    <source>
        <dbReference type="EMBL" id="SFJ55426.1"/>
    </source>
</evidence>
<name>A0A1I3SD43_9PLAN</name>
<keyword evidence="5" id="KW-0456">Lyase</keyword>
<dbReference type="SUPFAM" id="SSF55040">
    <property type="entry name" value="Molybdenum cofactor biosynthesis protein C, MoaC"/>
    <property type="match status" value="1"/>
</dbReference>
<dbReference type="AlphaFoldDB" id="A0A1I3SD43"/>
<comment type="function">
    <text evidence="6">Catalyzes the conversion of (8S)-3',8-cyclo-7,8-dihydroguanosine 5'-triphosphate to cyclic pyranopterin monophosphate (cPMP).</text>
</comment>
<dbReference type="InterPro" id="IPR050105">
    <property type="entry name" value="MoCo_biosynth_MoaA/MoaC"/>
</dbReference>
<evidence type="ECO:0000256" key="5">
    <source>
        <dbReference type="ARBA" id="ARBA00023239"/>
    </source>
</evidence>
<dbReference type="EMBL" id="FOQD01000023">
    <property type="protein sequence ID" value="SFJ55426.1"/>
    <property type="molecule type" value="Genomic_DNA"/>
</dbReference>
<dbReference type="InterPro" id="IPR047594">
    <property type="entry name" value="MoaC_bact/euk"/>
</dbReference>
<dbReference type="InterPro" id="IPR002820">
    <property type="entry name" value="Mopterin_CF_biosynth-C_dom"/>
</dbReference>
<dbReference type="NCBIfam" id="NF006870">
    <property type="entry name" value="PRK09364.1"/>
    <property type="match status" value="1"/>
</dbReference>
<evidence type="ECO:0000313" key="9">
    <source>
        <dbReference type="Proteomes" id="UP000199518"/>
    </source>
</evidence>
<sequence>MVDVGSKEVTSRLARAGACVVMQPETLTRIRQGQISKGDVLAVARLAGIMAAKRTDELIPLCHTLGLDSVDVRFEFEGDNQVLIEACVKVQSRTGVEMEALTAVSVAALTIYDMCKSVDRTMEVAHIQLLEKSGGKSGHFLREESSQGAVSTHR</sequence>
<dbReference type="Proteomes" id="UP000199518">
    <property type="component" value="Unassembled WGS sequence"/>
</dbReference>
<protein>
    <recommendedName>
        <fullName evidence="3">cyclic pyranopterin monophosphate synthase</fullName>
        <ecNumber evidence="3">4.6.1.17</ecNumber>
    </recommendedName>
</protein>
<keyword evidence="9" id="KW-1185">Reference proteome</keyword>
<keyword evidence="4" id="KW-0501">Molybdenum cofactor biosynthesis</keyword>
<comment type="catalytic activity">
    <reaction evidence="1">
        <text>(8S)-3',8-cyclo-7,8-dihydroguanosine 5'-triphosphate = cyclic pyranopterin phosphate + diphosphate</text>
        <dbReference type="Rhea" id="RHEA:49580"/>
        <dbReference type="ChEBI" id="CHEBI:33019"/>
        <dbReference type="ChEBI" id="CHEBI:59648"/>
        <dbReference type="ChEBI" id="CHEBI:131766"/>
        <dbReference type="EC" id="4.6.1.17"/>
    </reaction>
</comment>
<dbReference type="GO" id="GO:0061799">
    <property type="term" value="F:cyclic pyranopterin monophosphate synthase activity"/>
    <property type="evidence" value="ECO:0007669"/>
    <property type="project" value="UniProtKB-EC"/>
</dbReference>
<evidence type="ECO:0000256" key="4">
    <source>
        <dbReference type="ARBA" id="ARBA00023150"/>
    </source>
</evidence>
<dbReference type="Gene3D" id="3.30.70.640">
    <property type="entry name" value="Molybdopterin cofactor biosynthesis C (MoaC) domain"/>
    <property type="match status" value="1"/>
</dbReference>
<proteinExistence type="predicted"/>
<evidence type="ECO:0000256" key="2">
    <source>
        <dbReference type="ARBA" id="ARBA00005046"/>
    </source>
</evidence>
<dbReference type="NCBIfam" id="TIGR00581">
    <property type="entry name" value="moaC"/>
    <property type="match status" value="1"/>
</dbReference>
<comment type="pathway">
    <text evidence="2">Cofactor biosynthesis; molybdopterin biosynthesis.</text>
</comment>
<accession>A0A1I3SD43</accession>
<organism evidence="8 9">
    <name type="scientific">Planctomicrobium piriforme</name>
    <dbReference type="NCBI Taxonomy" id="1576369"/>
    <lineage>
        <taxon>Bacteria</taxon>
        <taxon>Pseudomonadati</taxon>
        <taxon>Planctomycetota</taxon>
        <taxon>Planctomycetia</taxon>
        <taxon>Planctomycetales</taxon>
        <taxon>Planctomycetaceae</taxon>
        <taxon>Planctomicrobium</taxon>
    </lineage>
</organism>
<dbReference type="CDD" id="cd01420">
    <property type="entry name" value="MoaC_PE"/>
    <property type="match status" value="1"/>
</dbReference>